<proteinExistence type="predicted"/>
<dbReference type="AlphaFoldDB" id="I3W060"/>
<geneLocation type="plasmid" evidence="1">
    <name>pAC258-29</name>
</geneLocation>
<name>I3W060_ACEPA</name>
<protein>
    <submittedName>
        <fullName evidence="1">Uncharacterized protein</fullName>
    </submittedName>
</protein>
<reference evidence="1" key="1">
    <citation type="submission" date="2012-01" db="EMBL/GenBank/DDBJ databases">
        <authorList>
            <person name="Summers A.O."/>
            <person name="Wireman J."/>
        </authorList>
    </citation>
    <scope>NUCLEOTIDE SEQUENCE</scope>
    <source>
        <strain evidence="1">AC2-58</strain>
        <plasmid evidence="1">pAC258-29</plasmid>
    </source>
</reference>
<evidence type="ECO:0000313" key="1">
    <source>
        <dbReference type="EMBL" id="AFK88987.1"/>
    </source>
</evidence>
<dbReference type="EMBL" id="JQ418523">
    <property type="protein sequence ID" value="AFK88987.1"/>
    <property type="molecule type" value="Genomic_DNA"/>
</dbReference>
<accession>I3W060</accession>
<organism evidence="1">
    <name type="scientific">Acetobacter pasteurianus</name>
    <name type="common">Acetobacter turbidans</name>
    <dbReference type="NCBI Taxonomy" id="438"/>
    <lineage>
        <taxon>Bacteria</taxon>
        <taxon>Pseudomonadati</taxon>
        <taxon>Pseudomonadota</taxon>
        <taxon>Alphaproteobacteria</taxon>
        <taxon>Acetobacterales</taxon>
        <taxon>Acetobacteraceae</taxon>
        <taxon>Acetobacter</taxon>
    </lineage>
</organism>
<keyword evidence="1" id="KW-0614">Plasmid</keyword>
<sequence length="71" mass="8064">MGRLWEMEQGSRRFRAAVAYTGGDLTINHHHRHMDKANRQSGGRIAGYALGLLLPHPEPRIERFIGKSLMP</sequence>